<organism evidence="5 6">
    <name type="scientific">Vibrio fortis</name>
    <dbReference type="NCBI Taxonomy" id="212667"/>
    <lineage>
        <taxon>Bacteria</taxon>
        <taxon>Pseudomonadati</taxon>
        <taxon>Pseudomonadota</taxon>
        <taxon>Gammaproteobacteria</taxon>
        <taxon>Vibrionales</taxon>
        <taxon>Vibrionaceae</taxon>
        <taxon>Vibrio</taxon>
    </lineage>
</organism>
<evidence type="ECO:0000313" key="6">
    <source>
        <dbReference type="Proteomes" id="UP000027219"/>
    </source>
</evidence>
<dbReference type="PANTHER" id="PTHR43280">
    <property type="entry name" value="ARAC-FAMILY TRANSCRIPTIONAL REGULATOR"/>
    <property type="match status" value="1"/>
</dbReference>
<keyword evidence="1" id="KW-0805">Transcription regulation</keyword>
<dbReference type="GO" id="GO:0043565">
    <property type="term" value="F:sequence-specific DNA binding"/>
    <property type="evidence" value="ECO:0007669"/>
    <property type="project" value="InterPro"/>
</dbReference>
<proteinExistence type="predicted"/>
<dbReference type="SUPFAM" id="SSF51215">
    <property type="entry name" value="Regulatory protein AraC"/>
    <property type="match status" value="1"/>
</dbReference>
<dbReference type="Proteomes" id="UP000027219">
    <property type="component" value="Unassembled WGS sequence"/>
</dbReference>
<keyword evidence="3" id="KW-0804">Transcription</keyword>
<dbReference type="InterPro" id="IPR009057">
    <property type="entry name" value="Homeodomain-like_sf"/>
</dbReference>
<dbReference type="SMART" id="SM00342">
    <property type="entry name" value="HTH_ARAC"/>
    <property type="match status" value="1"/>
</dbReference>
<comment type="caution">
    <text evidence="5">The sequence shown here is derived from an EMBL/GenBank/DDBJ whole genome shotgun (WGS) entry which is preliminary data.</text>
</comment>
<keyword evidence="2" id="KW-0238">DNA-binding</keyword>
<evidence type="ECO:0000256" key="2">
    <source>
        <dbReference type="ARBA" id="ARBA00023125"/>
    </source>
</evidence>
<feature type="domain" description="HTH araC/xylS-type" evidence="4">
    <location>
        <begin position="188"/>
        <end position="286"/>
    </location>
</feature>
<dbReference type="OrthoDB" id="9814125at2"/>
<dbReference type="InterPro" id="IPR003313">
    <property type="entry name" value="AraC-bd"/>
</dbReference>
<evidence type="ECO:0000259" key="4">
    <source>
        <dbReference type="PROSITE" id="PS01124"/>
    </source>
</evidence>
<evidence type="ECO:0000313" key="5">
    <source>
        <dbReference type="EMBL" id="KDN27448.1"/>
    </source>
</evidence>
<name>A0A066UTC6_9VIBR</name>
<dbReference type="SUPFAM" id="SSF46689">
    <property type="entry name" value="Homeodomain-like"/>
    <property type="match status" value="1"/>
</dbReference>
<reference evidence="5 6" key="1">
    <citation type="submission" date="2014-02" db="EMBL/GenBank/DDBJ databases">
        <title>Vibrio fortis Dalian14 Genome Sequencing.</title>
        <authorList>
            <person name="Wang Y."/>
            <person name="Song L."/>
            <person name="Liu G."/>
            <person name="Ding J."/>
        </authorList>
    </citation>
    <scope>NUCLEOTIDE SEQUENCE [LARGE SCALE GENOMIC DNA]</scope>
    <source>
        <strain evidence="5 6">Dalian14</strain>
    </source>
</reference>
<dbReference type="Pfam" id="PF02311">
    <property type="entry name" value="AraC_binding"/>
    <property type="match status" value="1"/>
</dbReference>
<dbReference type="Gene3D" id="1.10.10.60">
    <property type="entry name" value="Homeodomain-like"/>
    <property type="match status" value="1"/>
</dbReference>
<dbReference type="AlphaFoldDB" id="A0A066UTC6"/>
<dbReference type="InterPro" id="IPR037923">
    <property type="entry name" value="HTH-like"/>
</dbReference>
<gene>
    <name evidence="5" type="ORF">VFDL14_21425</name>
</gene>
<dbReference type="STRING" id="212667.VFDL14_21425"/>
<dbReference type="PANTHER" id="PTHR43280:SF32">
    <property type="entry name" value="TRANSCRIPTIONAL REGULATORY PROTEIN"/>
    <property type="match status" value="1"/>
</dbReference>
<evidence type="ECO:0000256" key="3">
    <source>
        <dbReference type="ARBA" id="ARBA00023163"/>
    </source>
</evidence>
<dbReference type="Pfam" id="PF12833">
    <property type="entry name" value="HTH_18"/>
    <property type="match status" value="1"/>
</dbReference>
<dbReference type="GO" id="GO:0003700">
    <property type="term" value="F:DNA-binding transcription factor activity"/>
    <property type="evidence" value="ECO:0007669"/>
    <property type="project" value="InterPro"/>
</dbReference>
<sequence length="292" mass="34115">MSIPQVGFSHRQSNQAELQILELSDLYEQNRLDHSPESAHRINFFGIIYIEQGTGSHMVDFEEYPFQQGSVLFVQREQVHSFDFSNRPKGKILLFTQAFLDQVHANMKLPNYTPTHLNEKHSPLLQLERQDQEPTLVFIRQMIEEINRAASEPLIVMYLFSAFALSLHRLRPEIRQGKLTQEQSIRFARFFELMQSHFHQIRDANWYAQQINTTYKTLNIVCKLATGLTAKQMIDAFTIIEIKRRLVVSHTSSQQMAYDFGFEDASNFVKYFKNLTGLTPSQFSQKYKNPTL</sequence>
<protein>
    <submittedName>
        <fullName evidence="5">AraC family transcriptional regulator</fullName>
    </submittedName>
</protein>
<accession>A0A066UTC6</accession>
<evidence type="ECO:0000256" key="1">
    <source>
        <dbReference type="ARBA" id="ARBA00023015"/>
    </source>
</evidence>
<dbReference type="InterPro" id="IPR018060">
    <property type="entry name" value="HTH_AraC"/>
</dbReference>
<dbReference type="RefSeq" id="WP_032552808.1">
    <property type="nucleotide sequence ID" value="NZ_JFFR01000027.1"/>
</dbReference>
<keyword evidence="6" id="KW-1185">Reference proteome</keyword>
<dbReference type="EMBL" id="JFFR01000027">
    <property type="protein sequence ID" value="KDN27448.1"/>
    <property type="molecule type" value="Genomic_DNA"/>
</dbReference>
<dbReference type="PROSITE" id="PS01124">
    <property type="entry name" value="HTH_ARAC_FAMILY_2"/>
    <property type="match status" value="1"/>
</dbReference>